<dbReference type="PANTHER" id="PTHR14074:SF16">
    <property type="entry name" value="ANTIVIRAL INNATE IMMUNE RESPONSE RECEPTOR RIG-I"/>
    <property type="match status" value="1"/>
</dbReference>
<name>A0A6J8AZH7_MYTCO</name>
<dbReference type="Proteomes" id="UP000507470">
    <property type="component" value="Unassembled WGS sequence"/>
</dbReference>
<dbReference type="EMBL" id="CACVKT020002186">
    <property type="protein sequence ID" value="CAC5376403.1"/>
    <property type="molecule type" value="Genomic_DNA"/>
</dbReference>
<proteinExistence type="predicted"/>
<dbReference type="AlphaFoldDB" id="A0A6J8AZH7"/>
<dbReference type="SMART" id="SM00490">
    <property type="entry name" value="HELICc"/>
    <property type="match status" value="1"/>
</dbReference>
<dbReference type="PROSITE" id="PS51194">
    <property type="entry name" value="HELICASE_CTER"/>
    <property type="match status" value="1"/>
</dbReference>
<gene>
    <name evidence="2" type="ORF">MCOR_13056</name>
</gene>
<dbReference type="SUPFAM" id="SSF52540">
    <property type="entry name" value="P-loop containing nucleoside triphosphate hydrolases"/>
    <property type="match status" value="1"/>
</dbReference>
<evidence type="ECO:0000313" key="3">
    <source>
        <dbReference type="Proteomes" id="UP000507470"/>
    </source>
</evidence>
<dbReference type="OrthoDB" id="416741at2759"/>
<dbReference type="PANTHER" id="PTHR14074">
    <property type="entry name" value="HELICASE WITH DEATH DOMAIN-RELATED"/>
    <property type="match status" value="1"/>
</dbReference>
<feature type="domain" description="Helicase C-terminal" evidence="1">
    <location>
        <begin position="1"/>
        <end position="153"/>
    </location>
</feature>
<organism evidence="2 3">
    <name type="scientific">Mytilus coruscus</name>
    <name type="common">Sea mussel</name>
    <dbReference type="NCBI Taxonomy" id="42192"/>
    <lineage>
        <taxon>Eukaryota</taxon>
        <taxon>Metazoa</taxon>
        <taxon>Spiralia</taxon>
        <taxon>Lophotrochozoa</taxon>
        <taxon>Mollusca</taxon>
        <taxon>Bivalvia</taxon>
        <taxon>Autobranchia</taxon>
        <taxon>Pteriomorphia</taxon>
        <taxon>Mytilida</taxon>
        <taxon>Mytiloidea</taxon>
        <taxon>Mytilidae</taxon>
        <taxon>Mytilinae</taxon>
        <taxon>Mytilus</taxon>
    </lineage>
</organism>
<dbReference type="Pfam" id="PF00271">
    <property type="entry name" value="Helicase_C"/>
    <property type="match status" value="1"/>
</dbReference>
<sequence>MTLLKDDKSLILILVKERGSAFKMNELLQDKILSVCKGGVSALVGHGTTSGKEPGMKVSHQKVILDNIRQHKYNIVVATSVAEEGIDIPECELVITLNPPSNVTALVQMRGRARKNKSKFIVVCNNTKEREDMEDLLKREQNMMDAVKQLSQS</sequence>
<dbReference type="GO" id="GO:0005737">
    <property type="term" value="C:cytoplasm"/>
    <property type="evidence" value="ECO:0007669"/>
    <property type="project" value="TreeGrafter"/>
</dbReference>
<evidence type="ECO:0000259" key="1">
    <source>
        <dbReference type="PROSITE" id="PS51194"/>
    </source>
</evidence>
<protein>
    <recommendedName>
        <fullName evidence="1">Helicase C-terminal domain-containing protein</fullName>
    </recommendedName>
</protein>
<keyword evidence="3" id="KW-1185">Reference proteome</keyword>
<accession>A0A6J8AZH7</accession>
<dbReference type="InterPro" id="IPR001650">
    <property type="entry name" value="Helicase_C-like"/>
</dbReference>
<dbReference type="InterPro" id="IPR027417">
    <property type="entry name" value="P-loop_NTPase"/>
</dbReference>
<dbReference type="InterPro" id="IPR051363">
    <property type="entry name" value="RLR_Helicase"/>
</dbReference>
<dbReference type="Gene3D" id="3.40.50.300">
    <property type="entry name" value="P-loop containing nucleotide triphosphate hydrolases"/>
    <property type="match status" value="2"/>
</dbReference>
<reference evidence="2 3" key="1">
    <citation type="submission" date="2020-06" db="EMBL/GenBank/DDBJ databases">
        <authorList>
            <person name="Li R."/>
            <person name="Bekaert M."/>
        </authorList>
    </citation>
    <scope>NUCLEOTIDE SEQUENCE [LARGE SCALE GENOMIC DNA]</scope>
    <source>
        <strain evidence="3">wild</strain>
    </source>
</reference>
<evidence type="ECO:0000313" key="2">
    <source>
        <dbReference type="EMBL" id="CAC5376403.1"/>
    </source>
</evidence>